<sequence>MLVTHRSGSSHGSTCTDPRHAVTRYRDGDRFPSTPALGRWLCLAPWQSGRPKVPSLTFVHIHHVSKSIVVCIKLRNQGVHVLGSVLLALIWPLWYALSRSSENSVDFLRLIKDEAVGLEMGCSLSRCSYQMMSAASRRESSDFLAHPRADSNMANRSRG</sequence>
<dbReference type="Proteomes" id="UP001218188">
    <property type="component" value="Unassembled WGS sequence"/>
</dbReference>
<accession>A0AAD6SBS5</accession>
<dbReference type="EMBL" id="JARJCM010000166">
    <property type="protein sequence ID" value="KAJ7024644.1"/>
    <property type="molecule type" value="Genomic_DNA"/>
</dbReference>
<gene>
    <name evidence="1" type="ORF">C8F04DRAFT_153434</name>
</gene>
<name>A0AAD6SBS5_9AGAR</name>
<comment type="caution">
    <text evidence="1">The sequence shown here is derived from an EMBL/GenBank/DDBJ whole genome shotgun (WGS) entry which is preliminary data.</text>
</comment>
<keyword evidence="2" id="KW-1185">Reference proteome</keyword>
<organism evidence="1 2">
    <name type="scientific">Mycena alexandri</name>
    <dbReference type="NCBI Taxonomy" id="1745969"/>
    <lineage>
        <taxon>Eukaryota</taxon>
        <taxon>Fungi</taxon>
        <taxon>Dikarya</taxon>
        <taxon>Basidiomycota</taxon>
        <taxon>Agaricomycotina</taxon>
        <taxon>Agaricomycetes</taxon>
        <taxon>Agaricomycetidae</taxon>
        <taxon>Agaricales</taxon>
        <taxon>Marasmiineae</taxon>
        <taxon>Mycenaceae</taxon>
        <taxon>Mycena</taxon>
    </lineage>
</organism>
<protein>
    <submittedName>
        <fullName evidence="1">Uncharacterized protein</fullName>
    </submittedName>
</protein>
<dbReference type="AlphaFoldDB" id="A0AAD6SBS5"/>
<evidence type="ECO:0000313" key="2">
    <source>
        <dbReference type="Proteomes" id="UP001218188"/>
    </source>
</evidence>
<proteinExistence type="predicted"/>
<reference evidence="1" key="1">
    <citation type="submission" date="2023-03" db="EMBL/GenBank/DDBJ databases">
        <title>Massive genome expansion in bonnet fungi (Mycena s.s.) driven by repeated elements and novel gene families across ecological guilds.</title>
        <authorList>
            <consortium name="Lawrence Berkeley National Laboratory"/>
            <person name="Harder C.B."/>
            <person name="Miyauchi S."/>
            <person name="Viragh M."/>
            <person name="Kuo A."/>
            <person name="Thoen E."/>
            <person name="Andreopoulos B."/>
            <person name="Lu D."/>
            <person name="Skrede I."/>
            <person name="Drula E."/>
            <person name="Henrissat B."/>
            <person name="Morin E."/>
            <person name="Kohler A."/>
            <person name="Barry K."/>
            <person name="LaButti K."/>
            <person name="Morin E."/>
            <person name="Salamov A."/>
            <person name="Lipzen A."/>
            <person name="Mereny Z."/>
            <person name="Hegedus B."/>
            <person name="Baldrian P."/>
            <person name="Stursova M."/>
            <person name="Weitz H."/>
            <person name="Taylor A."/>
            <person name="Grigoriev I.V."/>
            <person name="Nagy L.G."/>
            <person name="Martin F."/>
            <person name="Kauserud H."/>
        </authorList>
    </citation>
    <scope>NUCLEOTIDE SEQUENCE</scope>
    <source>
        <strain evidence="1">CBHHK200</strain>
    </source>
</reference>
<evidence type="ECO:0000313" key="1">
    <source>
        <dbReference type="EMBL" id="KAJ7024644.1"/>
    </source>
</evidence>